<gene>
    <name evidence="2" type="ORF">S06H3_66835</name>
</gene>
<dbReference type="EMBL" id="BARV01045815">
    <property type="protein sequence ID" value="GAI60814.1"/>
    <property type="molecule type" value="Genomic_DNA"/>
</dbReference>
<evidence type="ECO:0000313" key="2">
    <source>
        <dbReference type="EMBL" id="GAI60814.1"/>
    </source>
</evidence>
<feature type="non-terminal residue" evidence="2">
    <location>
        <position position="1"/>
    </location>
</feature>
<evidence type="ECO:0000256" key="1">
    <source>
        <dbReference type="SAM" id="MobiDB-lite"/>
    </source>
</evidence>
<reference evidence="2" key="1">
    <citation type="journal article" date="2014" name="Front. Microbiol.">
        <title>High frequency of phylogenetically diverse reductive dehalogenase-homologous genes in deep subseafloor sedimentary metagenomes.</title>
        <authorList>
            <person name="Kawai M."/>
            <person name="Futagami T."/>
            <person name="Toyoda A."/>
            <person name="Takaki Y."/>
            <person name="Nishi S."/>
            <person name="Hori S."/>
            <person name="Arai W."/>
            <person name="Tsubouchi T."/>
            <person name="Morono Y."/>
            <person name="Uchiyama I."/>
            <person name="Ito T."/>
            <person name="Fujiyama A."/>
            <person name="Inagaki F."/>
            <person name="Takami H."/>
        </authorList>
    </citation>
    <scope>NUCLEOTIDE SEQUENCE</scope>
    <source>
        <strain evidence="2">Expedition CK06-06</strain>
    </source>
</reference>
<organism evidence="2">
    <name type="scientific">marine sediment metagenome</name>
    <dbReference type="NCBI Taxonomy" id="412755"/>
    <lineage>
        <taxon>unclassified sequences</taxon>
        <taxon>metagenomes</taxon>
        <taxon>ecological metagenomes</taxon>
    </lineage>
</organism>
<protein>
    <submittedName>
        <fullName evidence="2">Uncharacterized protein</fullName>
    </submittedName>
</protein>
<proteinExistence type="predicted"/>
<feature type="compositionally biased region" description="Basic residues" evidence="1">
    <location>
        <begin position="22"/>
        <end position="35"/>
    </location>
</feature>
<comment type="caution">
    <text evidence="2">The sequence shown here is derived from an EMBL/GenBank/DDBJ whole genome shotgun (WGS) entry which is preliminary data.</text>
</comment>
<accession>X1RZ57</accession>
<sequence>PAGGAYNAPPVAAVKSNAQSQHKARVTSKGYRRVA</sequence>
<name>X1RZ57_9ZZZZ</name>
<feature type="region of interest" description="Disordered" evidence="1">
    <location>
        <begin position="1"/>
        <end position="35"/>
    </location>
</feature>
<dbReference type="AlphaFoldDB" id="X1RZ57"/>